<dbReference type="GO" id="GO:0005778">
    <property type="term" value="C:peroxisomal membrane"/>
    <property type="evidence" value="ECO:0007669"/>
    <property type="project" value="UniProtKB-SubCell"/>
</dbReference>
<comment type="caution">
    <text evidence="2">The sequence shown here is derived from an EMBL/GenBank/DDBJ whole genome shotgun (WGS) entry which is preliminary data.</text>
</comment>
<dbReference type="PANTHER" id="PTHR23058:SF0">
    <property type="entry name" value="PEROXISOMAL MEMBRANE PROTEIN PEX14"/>
    <property type="match status" value="1"/>
</dbReference>
<dbReference type="InterPro" id="IPR025655">
    <property type="entry name" value="PEX14"/>
</dbReference>
<name>A0AAW0IA91_MYOGA</name>
<evidence type="ECO:0000256" key="1">
    <source>
        <dbReference type="RuleBase" id="RU367032"/>
    </source>
</evidence>
<dbReference type="GO" id="GO:0005102">
    <property type="term" value="F:signaling receptor binding"/>
    <property type="evidence" value="ECO:0007669"/>
    <property type="project" value="TreeGrafter"/>
</dbReference>
<evidence type="ECO:0000313" key="2">
    <source>
        <dbReference type="EMBL" id="KAK7811109.1"/>
    </source>
</evidence>
<dbReference type="EMBL" id="JBBHLL010000181">
    <property type="protein sequence ID" value="KAK7811109.1"/>
    <property type="molecule type" value="Genomic_DNA"/>
</dbReference>
<proteinExistence type="inferred from homology"/>
<protein>
    <recommendedName>
        <fullName evidence="1">Peroxisomal membrane protein PEX14</fullName>
    </recommendedName>
    <alternativeName>
        <fullName evidence="1">Peroxin-14</fullName>
    </alternativeName>
</protein>
<keyword evidence="1" id="KW-0472">Membrane</keyword>
<reference evidence="2 3" key="1">
    <citation type="journal article" date="2023" name="bioRxiv">
        <title>Conserved and derived expression patterns and positive selection on dental genes reveal complex evolutionary context of ever-growing rodent molars.</title>
        <authorList>
            <person name="Calamari Z.T."/>
            <person name="Song A."/>
            <person name="Cohen E."/>
            <person name="Akter M."/>
            <person name="Roy R.D."/>
            <person name="Hallikas O."/>
            <person name="Christensen M.M."/>
            <person name="Li P."/>
            <person name="Marangoni P."/>
            <person name="Jernvall J."/>
            <person name="Klein O.D."/>
        </authorList>
    </citation>
    <scope>NUCLEOTIDE SEQUENCE [LARGE SCALE GENOMIC DNA]</scope>
    <source>
        <strain evidence="2">V071</strain>
    </source>
</reference>
<keyword evidence="1" id="KW-0813">Transport</keyword>
<comment type="subcellular location">
    <subcellularLocation>
        <location evidence="1">Peroxisome membrane</location>
    </subcellularLocation>
</comment>
<keyword evidence="1" id="KW-0576">Peroxisome</keyword>
<comment type="function">
    <text evidence="1">Component of the PEX13-PEX14 docking complex, a translocon channel that specifically mediates the import of peroxisomal cargo proteins bound to PEX5 receptor. The PEX13-PEX14 docking complex forms a large import pore which can be opened to a diameter of about 9 nm. Mechanistically, PEX5 receptor along with cargo proteins associates with the PEX14 subunit of the PEX13-PEX14 docking complex in the cytosol, leading to the insertion of the receptor into the organelle membrane with the concomitant translocation of the cargo into the peroxisome matrix.</text>
</comment>
<dbReference type="AlphaFoldDB" id="A0AAW0IA91"/>
<dbReference type="PANTHER" id="PTHR23058">
    <property type="entry name" value="PEROXISOMAL MEMBRANE PROTEIN PEX14"/>
    <property type="match status" value="1"/>
</dbReference>
<sequence>MPRLTDDEIDLAFQQSGTATDEPPSLGLATPVAPIQPPHLIPQPYSPGGSRWRDYGALAIIMAGIAFGFHQLYKKYLLPLILGGREDRKQLERMAASLSELSGSVAQTGKD</sequence>
<keyword evidence="1" id="KW-0653">Protein transport</keyword>
<comment type="similarity">
    <text evidence="1">Belongs to the peroxin-14 family.</text>
</comment>
<evidence type="ECO:0000313" key="3">
    <source>
        <dbReference type="Proteomes" id="UP001488838"/>
    </source>
</evidence>
<accession>A0AAW0IA91</accession>
<keyword evidence="3" id="KW-1185">Reference proteome</keyword>
<dbReference type="Proteomes" id="UP001488838">
    <property type="component" value="Unassembled WGS sequence"/>
</dbReference>
<dbReference type="GO" id="GO:0016560">
    <property type="term" value="P:protein import into peroxisome matrix, docking"/>
    <property type="evidence" value="ECO:0007669"/>
    <property type="project" value="UniProtKB-UniRule"/>
</dbReference>
<organism evidence="2 3">
    <name type="scientific">Myodes glareolus</name>
    <name type="common">Bank vole</name>
    <name type="synonym">Clethrionomys glareolus</name>
    <dbReference type="NCBI Taxonomy" id="447135"/>
    <lineage>
        <taxon>Eukaryota</taxon>
        <taxon>Metazoa</taxon>
        <taxon>Chordata</taxon>
        <taxon>Craniata</taxon>
        <taxon>Vertebrata</taxon>
        <taxon>Euteleostomi</taxon>
        <taxon>Mammalia</taxon>
        <taxon>Eutheria</taxon>
        <taxon>Euarchontoglires</taxon>
        <taxon>Glires</taxon>
        <taxon>Rodentia</taxon>
        <taxon>Myomorpha</taxon>
        <taxon>Muroidea</taxon>
        <taxon>Cricetidae</taxon>
        <taxon>Arvicolinae</taxon>
        <taxon>Myodes</taxon>
    </lineage>
</organism>
<gene>
    <name evidence="2" type="ORF">U0070_016049</name>
</gene>
<dbReference type="GO" id="GO:1990429">
    <property type="term" value="C:peroxisomal importomer complex"/>
    <property type="evidence" value="ECO:0007669"/>
    <property type="project" value="TreeGrafter"/>
</dbReference>